<dbReference type="OrthoDB" id="1483986at2759"/>
<dbReference type="Gramene" id="OE9A087924T1">
    <property type="protein sequence ID" value="OE9A087924C1"/>
    <property type="gene ID" value="OE9A087924"/>
</dbReference>
<dbReference type="PANTHER" id="PTHR31147:SF66">
    <property type="entry name" value="OS05G0315700 PROTEIN"/>
    <property type="match status" value="1"/>
</dbReference>
<dbReference type="InterPro" id="IPR050898">
    <property type="entry name" value="Plant_acyltransferase"/>
</dbReference>
<name>A0A8S0RHZ5_OLEEU</name>
<dbReference type="AlphaFoldDB" id="A0A8S0RHZ5"/>
<dbReference type="Gene3D" id="3.30.559.10">
    <property type="entry name" value="Chloramphenicol acetyltransferase-like domain"/>
    <property type="match status" value="2"/>
</dbReference>
<proteinExistence type="inferred from homology"/>
<evidence type="ECO:0000313" key="3">
    <source>
        <dbReference type="EMBL" id="CAA2978637.1"/>
    </source>
</evidence>
<organism evidence="3 4">
    <name type="scientific">Olea europaea subsp. europaea</name>
    <dbReference type="NCBI Taxonomy" id="158383"/>
    <lineage>
        <taxon>Eukaryota</taxon>
        <taxon>Viridiplantae</taxon>
        <taxon>Streptophyta</taxon>
        <taxon>Embryophyta</taxon>
        <taxon>Tracheophyta</taxon>
        <taxon>Spermatophyta</taxon>
        <taxon>Magnoliopsida</taxon>
        <taxon>eudicotyledons</taxon>
        <taxon>Gunneridae</taxon>
        <taxon>Pentapetalae</taxon>
        <taxon>asterids</taxon>
        <taxon>lamiids</taxon>
        <taxon>Lamiales</taxon>
        <taxon>Oleaceae</taxon>
        <taxon>Oleeae</taxon>
        <taxon>Olea</taxon>
    </lineage>
</organism>
<evidence type="ECO:0000256" key="1">
    <source>
        <dbReference type="ARBA" id="ARBA00009861"/>
    </source>
</evidence>
<gene>
    <name evidence="3" type="ORF">OLEA9_A087924</name>
</gene>
<dbReference type="GO" id="GO:0016740">
    <property type="term" value="F:transferase activity"/>
    <property type="evidence" value="ECO:0007669"/>
    <property type="project" value="UniProtKB-KW"/>
</dbReference>
<keyword evidence="4" id="KW-1185">Reference proteome</keyword>
<evidence type="ECO:0000256" key="2">
    <source>
        <dbReference type="ARBA" id="ARBA00022679"/>
    </source>
</evidence>
<dbReference type="EMBL" id="CACTIH010003621">
    <property type="protein sequence ID" value="CAA2978637.1"/>
    <property type="molecule type" value="Genomic_DNA"/>
</dbReference>
<dbReference type="Pfam" id="PF02458">
    <property type="entry name" value="Transferase"/>
    <property type="match status" value="1"/>
</dbReference>
<sequence length="445" mass="49701">MIFRVKRCEPELVVPENPTPPGIKKLSNIDDQEGFRFNFPVMFFYKSSPSMRGQDPVGVIRGGVAKALVYYFPLAGRIVEGAERRLMVNCSGEGVLFVEADANVMIEQLGDSVLPPCPLKEELLHDVPGSEGIIGCPLLLIQVTRFICGGFSLGIRINHTMADGYGIMQFLTAITEFVKGASAPSIPPIWEREQYFIARSPPRITCTHNEYEEIPYTKSSTNVVDSENLLRTAIFFGPKEIQVLRNHLMEKFRRCSRFDLITACLWKCRTIALNPPNPDEKVRLSVMMTARGISGLRLPAGYYGNAFTFPAAVSTARILCTSPLSYAIHLIQNAKAQMTEEYVKSVSDLMVIKKRPKYIASWNLIVPNFTLQGFDKVDFGWGNPIYGGIPFATSDFGVYTNFKNSKGEYGVVISLFLPPLALEKFKNEVKKMTGESVIQKILSSY</sequence>
<reference evidence="3 4" key="1">
    <citation type="submission" date="2019-12" db="EMBL/GenBank/DDBJ databases">
        <authorList>
            <person name="Alioto T."/>
            <person name="Alioto T."/>
            <person name="Gomez Garrido J."/>
        </authorList>
    </citation>
    <scope>NUCLEOTIDE SEQUENCE [LARGE SCALE GENOMIC DNA]</scope>
</reference>
<dbReference type="Proteomes" id="UP000594638">
    <property type="component" value="Unassembled WGS sequence"/>
</dbReference>
<evidence type="ECO:0000313" key="4">
    <source>
        <dbReference type="Proteomes" id="UP000594638"/>
    </source>
</evidence>
<comment type="similarity">
    <text evidence="1">Belongs to the plant acyltransferase family.</text>
</comment>
<dbReference type="PANTHER" id="PTHR31147">
    <property type="entry name" value="ACYL TRANSFERASE 4"/>
    <property type="match status" value="1"/>
</dbReference>
<comment type="caution">
    <text evidence="3">The sequence shown here is derived from an EMBL/GenBank/DDBJ whole genome shotgun (WGS) entry which is preliminary data.</text>
</comment>
<accession>A0A8S0RHZ5</accession>
<protein>
    <submittedName>
        <fullName evidence="3">Methanol O-anthraniloyltransferase</fullName>
    </submittedName>
</protein>
<keyword evidence="2" id="KW-0808">Transferase</keyword>
<dbReference type="InterPro" id="IPR023213">
    <property type="entry name" value="CAT-like_dom_sf"/>
</dbReference>